<evidence type="ECO:0000256" key="5">
    <source>
        <dbReference type="ARBA" id="ARBA00023014"/>
    </source>
</evidence>
<dbReference type="InterPro" id="IPR017941">
    <property type="entry name" value="Rieske_2Fe-2S"/>
</dbReference>
<dbReference type="CDD" id="cd03528">
    <property type="entry name" value="Rieske_RO_ferredoxin"/>
    <property type="match status" value="1"/>
</dbReference>
<sequence>MSQQPDSPSVGGAQPANHDFWVDAAALDELPAEDVKGVQVEGLELALYRVGAEVFATDDLCTHAHARLCEGFLEGYEIECPLHQGRFDVRSGKAMCAPLIDDVRTYPVKIENGRVFVALD</sequence>
<dbReference type="Pfam" id="PF00355">
    <property type="entry name" value="Rieske"/>
    <property type="match status" value="1"/>
</dbReference>
<keyword evidence="3" id="KW-0560">Oxidoreductase</keyword>
<dbReference type="PANTHER" id="PTHR21266">
    <property type="entry name" value="IRON-SULFUR DOMAIN CONTAINING PROTEIN"/>
    <property type="match status" value="1"/>
</dbReference>
<dbReference type="SUPFAM" id="SSF50022">
    <property type="entry name" value="ISP domain"/>
    <property type="match status" value="1"/>
</dbReference>
<organism evidence="7 8">
    <name type="scientific">Variovorax dokdonensis</name>
    <dbReference type="NCBI Taxonomy" id="344883"/>
    <lineage>
        <taxon>Bacteria</taxon>
        <taxon>Pseudomonadati</taxon>
        <taxon>Pseudomonadota</taxon>
        <taxon>Betaproteobacteria</taxon>
        <taxon>Burkholderiales</taxon>
        <taxon>Comamonadaceae</taxon>
        <taxon>Variovorax</taxon>
    </lineage>
</organism>
<dbReference type="PROSITE" id="PS51296">
    <property type="entry name" value="RIESKE"/>
    <property type="match status" value="1"/>
</dbReference>
<evidence type="ECO:0000256" key="3">
    <source>
        <dbReference type="ARBA" id="ARBA00023002"/>
    </source>
</evidence>
<dbReference type="Gene3D" id="2.102.10.10">
    <property type="entry name" value="Rieske [2Fe-2S] iron-sulphur domain"/>
    <property type="match status" value="1"/>
</dbReference>
<dbReference type="EMBL" id="JASZYV010000002">
    <property type="protein sequence ID" value="MDM0045536.1"/>
    <property type="molecule type" value="Genomic_DNA"/>
</dbReference>
<comment type="caution">
    <text evidence="7">The sequence shown here is derived from an EMBL/GenBank/DDBJ whole genome shotgun (WGS) entry which is preliminary data.</text>
</comment>
<dbReference type="InterPro" id="IPR050584">
    <property type="entry name" value="Cholesterol_7-desaturase"/>
</dbReference>
<dbReference type="Proteomes" id="UP001174908">
    <property type="component" value="Unassembled WGS sequence"/>
</dbReference>
<evidence type="ECO:0000256" key="2">
    <source>
        <dbReference type="ARBA" id="ARBA00022723"/>
    </source>
</evidence>
<protein>
    <submittedName>
        <fullName evidence="7">Non-heme iron oxygenase ferredoxin subunit</fullName>
    </submittedName>
</protein>
<feature type="domain" description="Rieske" evidence="6">
    <location>
        <begin position="21"/>
        <end position="117"/>
    </location>
</feature>
<evidence type="ECO:0000259" key="6">
    <source>
        <dbReference type="PROSITE" id="PS51296"/>
    </source>
</evidence>
<proteinExistence type="predicted"/>
<keyword evidence="2" id="KW-0479">Metal-binding</keyword>
<keyword evidence="8" id="KW-1185">Reference proteome</keyword>
<name>A0ABT7NC62_9BURK</name>
<evidence type="ECO:0000313" key="7">
    <source>
        <dbReference type="EMBL" id="MDM0045536.1"/>
    </source>
</evidence>
<dbReference type="PANTHER" id="PTHR21266:SF60">
    <property type="entry name" value="3-KETOSTEROID-9-ALPHA-MONOOXYGENASE, OXYGENASE COMPONENT"/>
    <property type="match status" value="1"/>
</dbReference>
<evidence type="ECO:0000313" key="8">
    <source>
        <dbReference type="Proteomes" id="UP001174908"/>
    </source>
</evidence>
<accession>A0ABT7NC62</accession>
<gene>
    <name evidence="7" type="ORF">QTH91_13670</name>
</gene>
<evidence type="ECO:0000256" key="1">
    <source>
        <dbReference type="ARBA" id="ARBA00022714"/>
    </source>
</evidence>
<evidence type="ECO:0000256" key="4">
    <source>
        <dbReference type="ARBA" id="ARBA00023004"/>
    </source>
</evidence>
<keyword evidence="5" id="KW-0411">Iron-sulfur</keyword>
<keyword evidence="4" id="KW-0408">Iron</keyword>
<dbReference type="InterPro" id="IPR036922">
    <property type="entry name" value="Rieske_2Fe-2S_sf"/>
</dbReference>
<keyword evidence="1" id="KW-0001">2Fe-2S</keyword>
<reference evidence="7" key="1">
    <citation type="submission" date="2023-06" db="EMBL/GenBank/DDBJ databases">
        <authorList>
            <person name="Jiang Y."/>
            <person name="Liu Q."/>
        </authorList>
    </citation>
    <scope>NUCLEOTIDE SEQUENCE</scope>
    <source>
        <strain evidence="7">CGMCC 1.12089</strain>
    </source>
</reference>
<dbReference type="RefSeq" id="WP_286660604.1">
    <property type="nucleotide sequence ID" value="NZ_JASZYV010000002.1"/>
</dbReference>